<reference evidence="1 2" key="1">
    <citation type="submission" date="2016-08" db="EMBL/GenBank/DDBJ databases">
        <authorList>
            <person name="Seilhamer J.J."/>
        </authorList>
    </citation>
    <scope>NUCLEOTIDE SEQUENCE [LARGE SCALE GENOMIC DNA]</scope>
    <source>
        <strain evidence="1 2">SDA_GO95</strain>
    </source>
</reference>
<organism evidence="1 2">
    <name type="scientific">Bacillus mycoides</name>
    <dbReference type="NCBI Taxonomy" id="1405"/>
    <lineage>
        <taxon>Bacteria</taxon>
        <taxon>Bacillati</taxon>
        <taxon>Bacillota</taxon>
        <taxon>Bacilli</taxon>
        <taxon>Bacillales</taxon>
        <taxon>Bacillaceae</taxon>
        <taxon>Bacillus</taxon>
        <taxon>Bacillus cereus group</taxon>
    </lineage>
</organism>
<proteinExistence type="predicted"/>
<evidence type="ECO:0000313" key="1">
    <source>
        <dbReference type="EMBL" id="SCB68799.1"/>
    </source>
</evidence>
<accession>A0A1G4ERY2</accession>
<evidence type="ECO:0000313" key="2">
    <source>
        <dbReference type="Proteomes" id="UP000195696"/>
    </source>
</evidence>
<protein>
    <submittedName>
        <fullName evidence="1">Uncharacterized protein</fullName>
    </submittedName>
</protein>
<gene>
    <name evidence="1" type="ORF">BWGO95_02946</name>
</gene>
<dbReference type="Proteomes" id="UP000195696">
    <property type="component" value="Unassembled WGS sequence"/>
</dbReference>
<dbReference type="RefSeq" id="WP_016105273.1">
    <property type="nucleotide sequence ID" value="NZ_CP035962.1"/>
</dbReference>
<dbReference type="AlphaFoldDB" id="A0A1G4ERY2"/>
<name>A0A1G4ERY2_BACMY</name>
<dbReference type="EMBL" id="FMAK01000034">
    <property type="protein sequence ID" value="SCB68799.1"/>
    <property type="molecule type" value="Genomic_DNA"/>
</dbReference>
<sequence>MIDQLKKVRKRTIILTVIILLLTVILVRNSTWYISRSFSSEFFQLPMPLDSKAIKDYEVDEKNWIELANGGYWEVVANRVIETKQSKAEVISFYQKIGKLKYPNSNVVGVEIQIYFFEDSVEIETDKGNYYRDKMGGIRYVSEYDIRAIKKEKQPSDPETITYVIQVHTQFDYWYKLD</sequence>